<dbReference type="RefSeq" id="WP_008278452.1">
    <property type="nucleotide sequence ID" value="NZ_AAXW01000081.1"/>
</dbReference>
<dbReference type="InterPro" id="IPR032093">
    <property type="entry name" value="PhoD_N"/>
</dbReference>
<evidence type="ECO:0000313" key="3">
    <source>
        <dbReference type="EMBL" id="EAZ88476.1"/>
    </source>
</evidence>
<dbReference type="Gene3D" id="3.60.21.70">
    <property type="entry name" value="PhoD-like phosphatase"/>
    <property type="match status" value="1"/>
</dbReference>
<protein>
    <submittedName>
        <fullName evidence="3">Phosphodiesterase/alkaline phosphatase D</fullName>
    </submittedName>
</protein>
<dbReference type="AlphaFoldDB" id="A3IYI6"/>
<dbReference type="Pfam" id="PF16655">
    <property type="entry name" value="PhoD_N"/>
    <property type="match status" value="1"/>
</dbReference>
<dbReference type="InterPro" id="IPR052900">
    <property type="entry name" value="Phospholipid_Metab_Enz"/>
</dbReference>
<accession>A3IYI6</accession>
<dbReference type="OrthoDB" id="9763616at2"/>
<dbReference type="Pfam" id="PF09423">
    <property type="entry name" value="PhoD"/>
    <property type="match status" value="1"/>
</dbReference>
<dbReference type="InterPro" id="IPR038607">
    <property type="entry name" value="PhoD-like_sf"/>
</dbReference>
<feature type="domain" description="Phospholipase D N-terminal" evidence="2">
    <location>
        <begin position="39"/>
        <end position="134"/>
    </location>
</feature>
<reference evidence="3 4" key="1">
    <citation type="submission" date="2007-03" db="EMBL/GenBank/DDBJ databases">
        <authorList>
            <person name="Stal L."/>
            <person name="Ferriera S."/>
            <person name="Johnson J."/>
            <person name="Kravitz S."/>
            <person name="Beeson K."/>
            <person name="Sutton G."/>
            <person name="Rogers Y.-H."/>
            <person name="Friedman R."/>
            <person name="Frazier M."/>
            <person name="Venter J.C."/>
        </authorList>
    </citation>
    <scope>NUCLEOTIDE SEQUENCE [LARGE SCALE GENOMIC DNA]</scope>
    <source>
        <strain evidence="3 4">CCY0110</strain>
    </source>
</reference>
<evidence type="ECO:0000313" key="4">
    <source>
        <dbReference type="Proteomes" id="UP000003781"/>
    </source>
</evidence>
<sequence length="514" mass="58314">MKRRDFLITTLLSSGLIISDPLNTQAASIPEFSNSPFTLGVASGDPLSDRVIIWTRLAPDPLKGGGIPNISVPVEWKMAKDPKMTKIVRQGTFMAIPELGHSVHVDVTELEANQVYWYQFQVGDYKSAIARTKTLPNPNTSVDKISFAFASCQDWQNGYYVAHKHLAREDLDFVVFLGDYIYERSGGQNAVRRHQGKDCLTLEDYRNRYAQYKSDPNLQASHHRFPWIMTWDDHEVDNNYADLTPEDNQSVEAFQARRKAAYQAYYEHTPIRVSFQPEEEITLYRSFELGNLGKLMILDTRQYRSDQPCGDGAKPRCQEATSDTATVLGTAQEQWLQSQLSNSSASWNIIAQQIMMAQYDLDPRPDQGLFNMDQWDGYLASRRRLLNFLHNNQISNPIVISGDIHSSWVNDLKLDFDDPRSPTVATEFVGTAISSQFPQQYIGPIKLARIVNRHVKFFEGTKQGYVRCTITSDYFKSDYQVVSSVSDPDASLDTLQSFMVKNGQLGAQNIPLTK</sequence>
<keyword evidence="4" id="KW-1185">Reference proteome</keyword>
<dbReference type="SUPFAM" id="SSF56300">
    <property type="entry name" value="Metallo-dependent phosphatases"/>
    <property type="match status" value="1"/>
</dbReference>
<dbReference type="Proteomes" id="UP000003781">
    <property type="component" value="Unassembled WGS sequence"/>
</dbReference>
<evidence type="ECO:0000259" key="2">
    <source>
        <dbReference type="Pfam" id="PF16655"/>
    </source>
</evidence>
<dbReference type="CDD" id="cd07389">
    <property type="entry name" value="MPP_PhoD"/>
    <property type="match status" value="1"/>
</dbReference>
<dbReference type="PANTHER" id="PTHR43606">
    <property type="entry name" value="PHOSPHATASE, PUTATIVE (AFU_ORTHOLOGUE AFUA_6G08710)-RELATED"/>
    <property type="match status" value="1"/>
</dbReference>
<evidence type="ECO:0000259" key="1">
    <source>
        <dbReference type="Pfam" id="PF09423"/>
    </source>
</evidence>
<dbReference type="InterPro" id="IPR029052">
    <property type="entry name" value="Metallo-depent_PP-like"/>
</dbReference>
<dbReference type="InterPro" id="IPR018946">
    <property type="entry name" value="PhoD-like_MPP"/>
</dbReference>
<organism evidence="3 4">
    <name type="scientific">Crocosphaera chwakensis CCY0110</name>
    <dbReference type="NCBI Taxonomy" id="391612"/>
    <lineage>
        <taxon>Bacteria</taxon>
        <taxon>Bacillati</taxon>
        <taxon>Cyanobacteriota</taxon>
        <taxon>Cyanophyceae</taxon>
        <taxon>Oscillatoriophycideae</taxon>
        <taxon>Chroococcales</taxon>
        <taxon>Aphanothecaceae</taxon>
        <taxon>Crocosphaera</taxon>
        <taxon>Crocosphaera chwakensis</taxon>
    </lineage>
</organism>
<comment type="caution">
    <text evidence="3">The sequence shown here is derived from an EMBL/GenBank/DDBJ whole genome shotgun (WGS) entry which is preliminary data.</text>
</comment>
<dbReference type="EMBL" id="AAXW01000081">
    <property type="protein sequence ID" value="EAZ88476.1"/>
    <property type="molecule type" value="Genomic_DNA"/>
</dbReference>
<gene>
    <name evidence="3" type="ORF">CY0110_26974</name>
</gene>
<proteinExistence type="predicted"/>
<dbReference type="PANTHER" id="PTHR43606:SF2">
    <property type="entry name" value="ALKALINE PHOSPHATASE FAMILY PROTEIN (AFU_ORTHOLOGUE AFUA_5G03860)"/>
    <property type="match status" value="1"/>
</dbReference>
<dbReference type="Gene3D" id="2.60.40.380">
    <property type="entry name" value="Purple acid phosphatase-like, N-terminal"/>
    <property type="match status" value="1"/>
</dbReference>
<feature type="domain" description="PhoD-like phosphatase metallophosphatase" evidence="1">
    <location>
        <begin position="147"/>
        <end position="478"/>
    </location>
</feature>
<dbReference type="eggNOG" id="COG3540">
    <property type="taxonomic scope" value="Bacteria"/>
</dbReference>
<name>A3IYI6_9CHRO</name>